<dbReference type="OrthoDB" id="7159357at2"/>
<evidence type="ECO:0000313" key="3">
    <source>
        <dbReference type="EMBL" id="AAZ21813.1"/>
    </source>
</evidence>
<keyword evidence="1" id="KW-1133">Transmembrane helix</keyword>
<dbReference type="Pfam" id="PF13717">
    <property type="entry name" value="Zn_ribbon_4"/>
    <property type="match status" value="1"/>
</dbReference>
<feature type="domain" description="Zinc finger/thioredoxin putative" evidence="2">
    <location>
        <begin position="1"/>
        <end position="36"/>
    </location>
</feature>
<gene>
    <name evidence="3" type="ordered locus">SAR11_1006</name>
</gene>
<dbReference type="eggNOG" id="ENOG5032ZVA">
    <property type="taxonomic scope" value="Bacteria"/>
</dbReference>
<evidence type="ECO:0000313" key="4">
    <source>
        <dbReference type="Proteomes" id="UP000002528"/>
    </source>
</evidence>
<evidence type="ECO:0000259" key="2">
    <source>
        <dbReference type="Pfam" id="PF13717"/>
    </source>
</evidence>
<evidence type="ECO:0000256" key="1">
    <source>
        <dbReference type="SAM" id="Phobius"/>
    </source>
</evidence>
<organism evidence="3 4">
    <name type="scientific">Pelagibacter ubique (strain HTCC1062)</name>
    <dbReference type="NCBI Taxonomy" id="335992"/>
    <lineage>
        <taxon>Bacteria</taxon>
        <taxon>Pseudomonadati</taxon>
        <taxon>Pseudomonadota</taxon>
        <taxon>Alphaproteobacteria</taxon>
        <taxon>Candidatus Pelagibacterales</taxon>
        <taxon>Candidatus Pelagibacteraceae</taxon>
        <taxon>Candidatus Pelagibacter</taxon>
    </lineage>
</organism>
<proteinExistence type="predicted"/>
<reference evidence="3 4" key="1">
    <citation type="journal article" date="2005" name="Science">
        <title>Genome streamlining in a cosmopolitan oceanic bacterium.</title>
        <authorList>
            <person name="Giovannoni S.J."/>
            <person name="Tripp H.J."/>
            <person name="Givan S."/>
            <person name="Podar M."/>
            <person name="Vergin K.L."/>
            <person name="Baptista D."/>
            <person name="Bibbs L."/>
            <person name="Eads J."/>
            <person name="Richardson T.H."/>
            <person name="Noordewier M."/>
            <person name="Rappe M.S."/>
            <person name="Short J.M."/>
            <person name="Carrington J.C."/>
            <person name="Mathur E.J."/>
        </authorList>
    </citation>
    <scope>NUCLEOTIDE SEQUENCE [LARGE SCALE GENOMIC DNA]</scope>
    <source>
        <strain evidence="3 4">HTCC1062</strain>
    </source>
</reference>
<dbReference type="InterPro" id="IPR011723">
    <property type="entry name" value="Znf/thioredoxin_put"/>
</dbReference>
<dbReference type="HOGENOM" id="CLU_1569215_0_0_5"/>
<name>Q4FLX5_PELUB</name>
<keyword evidence="1" id="KW-0472">Membrane</keyword>
<dbReference type="Proteomes" id="UP000002528">
    <property type="component" value="Chromosome"/>
</dbReference>
<dbReference type="KEGG" id="pub:SAR11_1006"/>
<dbReference type="EMBL" id="CP000084">
    <property type="protein sequence ID" value="AAZ21813.1"/>
    <property type="molecule type" value="Genomic_DNA"/>
</dbReference>
<sequence>MIITCNNCNKKFDVDSSLIPDMGRLLQCASCDHKWFFKKVAPENTVSPTNEDISNDNVNIFEQNNSPINDVESVSDTSNDEVEVNLEEKTKEKIEINNGESTQVNTQPKKQKNFKILNIFVVSIISFVAFIIIVDTFKYPIGKIVPNVEFILYNLYESIKDISLFIRDLI</sequence>
<keyword evidence="4" id="KW-1185">Reference proteome</keyword>
<protein>
    <recommendedName>
        <fullName evidence="2">Zinc finger/thioredoxin putative domain-containing protein</fullName>
    </recommendedName>
</protein>
<feature type="transmembrane region" description="Helical" evidence="1">
    <location>
        <begin position="116"/>
        <end position="134"/>
    </location>
</feature>
<dbReference type="STRING" id="335992.SAR11_1006"/>
<dbReference type="NCBIfam" id="TIGR02098">
    <property type="entry name" value="MJ0042_CXXC"/>
    <property type="match status" value="1"/>
</dbReference>
<accession>Q4FLX5</accession>
<keyword evidence="1" id="KW-0812">Transmembrane</keyword>
<dbReference type="AlphaFoldDB" id="Q4FLX5"/>